<sequence length="337" mass="38807">MADSADLKPPNVSQWMQIIDVTDAVLLTTSTFCSTIVVTVAFIQFYLVNKYVREENVRHNLWWIVFMLPITSFCSLLGMYFPRSGMFLFILAICYLMVCLMIIAHLMQNLFGGRFAMVEYMRENNMDFKLSVPPFCCCLKFLRPIQPTERNVEILEWLVSQTVFVRIILEVGTMVAFLEEMYQYHIYYTLADVVCVISLLVSIYACEILMPIADVKLKGFRVRALFNAVNVTQVLFTMQKMVFDNLLKFGVLSPGSLMLDESRSQFYSSALFCIEAFLISIWILVILNPNKTKLFDDYKIPLESGDFTENGHLVRNSTQPQIITLSREMLNGNGEED</sequence>
<proteinExistence type="predicted"/>
<evidence type="ECO:0000256" key="4">
    <source>
        <dbReference type="ARBA" id="ARBA00023136"/>
    </source>
</evidence>
<name>A0AA39LZH6_9BILA</name>
<keyword evidence="7" id="KW-1185">Reference proteome</keyword>
<dbReference type="SMART" id="SM01417">
    <property type="entry name" value="Solute_trans_a"/>
    <property type="match status" value="1"/>
</dbReference>
<keyword evidence="3 5" id="KW-1133">Transmembrane helix</keyword>
<dbReference type="AlphaFoldDB" id="A0AA39LZH6"/>
<feature type="transmembrane region" description="Helical" evidence="5">
    <location>
        <begin position="184"/>
        <end position="212"/>
    </location>
</feature>
<dbReference type="GO" id="GO:0016020">
    <property type="term" value="C:membrane"/>
    <property type="evidence" value="ECO:0007669"/>
    <property type="project" value="UniProtKB-SubCell"/>
</dbReference>
<evidence type="ECO:0000313" key="6">
    <source>
        <dbReference type="EMBL" id="KAK0415966.1"/>
    </source>
</evidence>
<evidence type="ECO:0000256" key="2">
    <source>
        <dbReference type="ARBA" id="ARBA00022692"/>
    </source>
</evidence>
<gene>
    <name evidence="6" type="ORF">QR680_012222</name>
</gene>
<keyword evidence="2 5" id="KW-0812">Transmembrane</keyword>
<evidence type="ECO:0000256" key="3">
    <source>
        <dbReference type="ARBA" id="ARBA00022989"/>
    </source>
</evidence>
<organism evidence="6 7">
    <name type="scientific">Steinernema hermaphroditum</name>
    <dbReference type="NCBI Taxonomy" id="289476"/>
    <lineage>
        <taxon>Eukaryota</taxon>
        <taxon>Metazoa</taxon>
        <taxon>Ecdysozoa</taxon>
        <taxon>Nematoda</taxon>
        <taxon>Chromadorea</taxon>
        <taxon>Rhabditida</taxon>
        <taxon>Tylenchina</taxon>
        <taxon>Panagrolaimomorpha</taxon>
        <taxon>Strongyloidoidea</taxon>
        <taxon>Steinernematidae</taxon>
        <taxon>Steinernema</taxon>
    </lineage>
</organism>
<feature type="transmembrane region" description="Helical" evidence="5">
    <location>
        <begin position="24"/>
        <end position="48"/>
    </location>
</feature>
<evidence type="ECO:0000256" key="5">
    <source>
        <dbReference type="SAM" id="Phobius"/>
    </source>
</evidence>
<evidence type="ECO:0000313" key="7">
    <source>
        <dbReference type="Proteomes" id="UP001175271"/>
    </source>
</evidence>
<feature type="transmembrane region" description="Helical" evidence="5">
    <location>
        <begin position="87"/>
        <end position="107"/>
    </location>
</feature>
<evidence type="ECO:0000256" key="1">
    <source>
        <dbReference type="ARBA" id="ARBA00004141"/>
    </source>
</evidence>
<dbReference type="EMBL" id="JAUCMV010000002">
    <property type="protein sequence ID" value="KAK0415966.1"/>
    <property type="molecule type" value="Genomic_DNA"/>
</dbReference>
<reference evidence="6" key="1">
    <citation type="submission" date="2023-06" db="EMBL/GenBank/DDBJ databases">
        <title>Genomic analysis of the entomopathogenic nematode Steinernema hermaphroditum.</title>
        <authorList>
            <person name="Schwarz E.M."/>
            <person name="Heppert J.K."/>
            <person name="Baniya A."/>
            <person name="Schwartz H.T."/>
            <person name="Tan C.-H."/>
            <person name="Antoshechkin I."/>
            <person name="Sternberg P.W."/>
            <person name="Goodrich-Blair H."/>
            <person name="Dillman A.R."/>
        </authorList>
    </citation>
    <scope>NUCLEOTIDE SEQUENCE</scope>
    <source>
        <strain evidence="6">PS9179</strain>
        <tissue evidence="6">Whole animal</tissue>
    </source>
</reference>
<keyword evidence="4 5" id="KW-0472">Membrane</keyword>
<dbReference type="InterPro" id="IPR005178">
    <property type="entry name" value="Ostalpha/TMEM184C"/>
</dbReference>
<comment type="caution">
    <text evidence="6">The sequence shown here is derived from an EMBL/GenBank/DDBJ whole genome shotgun (WGS) entry which is preliminary data.</text>
</comment>
<feature type="transmembrane region" description="Helical" evidence="5">
    <location>
        <begin position="60"/>
        <end position="81"/>
    </location>
</feature>
<accession>A0AA39LZH6</accession>
<comment type="subcellular location">
    <subcellularLocation>
        <location evidence="1">Membrane</location>
        <topology evidence="1">Multi-pass membrane protein</topology>
    </subcellularLocation>
</comment>
<dbReference type="Proteomes" id="UP001175271">
    <property type="component" value="Unassembled WGS sequence"/>
</dbReference>
<dbReference type="PANTHER" id="PTHR23423">
    <property type="entry name" value="ORGANIC SOLUTE TRANSPORTER-RELATED"/>
    <property type="match status" value="1"/>
</dbReference>
<feature type="transmembrane region" description="Helical" evidence="5">
    <location>
        <begin position="266"/>
        <end position="287"/>
    </location>
</feature>
<dbReference type="Pfam" id="PF03619">
    <property type="entry name" value="Solute_trans_a"/>
    <property type="match status" value="1"/>
</dbReference>
<protein>
    <submittedName>
        <fullName evidence="6">Uncharacterized protein</fullName>
    </submittedName>
</protein>